<feature type="region of interest" description="Disordered" evidence="1">
    <location>
        <begin position="370"/>
        <end position="408"/>
    </location>
</feature>
<reference evidence="2" key="1">
    <citation type="submission" date="2021-01" db="EMBL/GenBank/DDBJ databases">
        <authorList>
            <person name="Corre E."/>
            <person name="Pelletier E."/>
            <person name="Niang G."/>
            <person name="Scheremetjew M."/>
            <person name="Finn R."/>
            <person name="Kale V."/>
            <person name="Holt S."/>
            <person name="Cochrane G."/>
            <person name="Meng A."/>
            <person name="Brown T."/>
            <person name="Cohen L."/>
        </authorList>
    </citation>
    <scope>NUCLEOTIDE SEQUENCE</scope>
    <source>
        <strain evidence="2">CCAC1681</strain>
    </source>
</reference>
<feature type="compositionally biased region" description="Basic and acidic residues" evidence="1">
    <location>
        <begin position="686"/>
        <end position="703"/>
    </location>
</feature>
<evidence type="ECO:0000313" key="2">
    <source>
        <dbReference type="EMBL" id="CAD8442564.1"/>
    </source>
</evidence>
<organism evidence="2">
    <name type="scientific">Micromonas pusilla</name>
    <name type="common">Picoplanktonic green alga</name>
    <name type="synonym">Chromulina pusilla</name>
    <dbReference type="NCBI Taxonomy" id="38833"/>
    <lineage>
        <taxon>Eukaryota</taxon>
        <taxon>Viridiplantae</taxon>
        <taxon>Chlorophyta</taxon>
        <taxon>Mamiellophyceae</taxon>
        <taxon>Mamiellales</taxon>
        <taxon>Mamiellaceae</taxon>
        <taxon>Micromonas</taxon>
    </lineage>
</organism>
<dbReference type="AlphaFoldDB" id="A0A7S0D614"/>
<feature type="region of interest" description="Disordered" evidence="1">
    <location>
        <begin position="258"/>
        <end position="277"/>
    </location>
</feature>
<accession>A0A7S0D614</accession>
<protein>
    <submittedName>
        <fullName evidence="2">Uncharacterized protein</fullName>
    </submittedName>
</protein>
<feature type="compositionally biased region" description="Low complexity" evidence="1">
    <location>
        <begin position="390"/>
        <end position="400"/>
    </location>
</feature>
<name>A0A7S0D614_MICPS</name>
<feature type="region of interest" description="Disordered" evidence="1">
    <location>
        <begin position="296"/>
        <end position="316"/>
    </location>
</feature>
<feature type="region of interest" description="Disordered" evidence="1">
    <location>
        <begin position="678"/>
        <end position="709"/>
    </location>
</feature>
<feature type="region of interest" description="Disordered" evidence="1">
    <location>
        <begin position="197"/>
        <end position="233"/>
    </location>
</feature>
<feature type="compositionally biased region" description="Basic and acidic residues" evidence="1">
    <location>
        <begin position="370"/>
        <end position="379"/>
    </location>
</feature>
<evidence type="ECO:0000256" key="1">
    <source>
        <dbReference type="SAM" id="MobiDB-lite"/>
    </source>
</evidence>
<feature type="compositionally biased region" description="Basic and acidic residues" evidence="1">
    <location>
        <begin position="202"/>
        <end position="233"/>
    </location>
</feature>
<dbReference type="EMBL" id="HBEN01008967">
    <property type="protein sequence ID" value="CAD8442564.1"/>
    <property type="molecule type" value="Transcribed_RNA"/>
</dbReference>
<proteinExistence type="predicted"/>
<gene>
    <name evidence="2" type="ORF">MSP1401_LOCUS7452</name>
</gene>
<sequence>MHATGVTAARCAPTARGGYPRVRGGPHLAGLRAPSRVSLRNRARAVAVRATYTGLPPISCPTRIVEVVKLEDFTRLSLAIPEAAAAAVRVGASCRVNGAPLSVASVKERHDGLGVIASFGVALNSPLTKTLSTMTAGASVRLEVETDAVDDASELDVVDVAMSKRMREMQDGLPGTREWYNQALPWYSKMYPAGFGGGSSSKSEEAKALRRKRDAGDAGTIERGRPFTEDDARLSRELDAAAAGAGVDMTPALEDTVADMYGGTIPPPPSSAETRGGEKISFADSREARVIDGWSLEGDGAESSDAPDVPDVPDPLKSASLEVVSALENLARRNSHLTDRVEMLLELIESKGFGDAEVMDGLKRLEESGKAAEKRRADEEASAVEDVNASTQTSEETSTPSKDKDDSVGADAIRENSVEVCVASHPGALCCTRSEIATDATKGAATITMHTSVRSVNGAEGKMAPADLVALGARAAESAARALAADRVESAVRGAVTEAESAAHDVITRLLQNGKIVWVESMSEIEGKFGHPCYRLRVECHKGTGAAIEAVFKPKIEGDGDGWHRASMEYVAYKLSRMLGMDLVPPAAYRTGGIELDYKTFDEGAFMYWVDDAKELDQVGGFEAATRDGCWGDSVDPRVVLSDTRVLDVLLQNSDRHQGHFLFGRHWTEGVRDAGGVGAFDGDGGDGARSRDGGKNGDGRDARFGNGEPTLGGTRYLPCLIDHAASFRPEAFVSMEHENAFQTGPTVCVKSSTYLRLRFLDAAAIEREFSYFLSADERKMLLERVETILAYLDDLVEKRGYDAVVIH</sequence>